<name>A0ABS1BQH2_9NEIS</name>
<evidence type="ECO:0000259" key="2">
    <source>
        <dbReference type="PROSITE" id="PS50035"/>
    </source>
</evidence>
<protein>
    <submittedName>
        <fullName evidence="3">Phospholipase D family protein</fullName>
    </submittedName>
</protein>
<gene>
    <name evidence="3" type="ORF">JDW22_02515</name>
</gene>
<sequence>MRHTLLLLAPLITACQTLPDLSQREPSIYIPTVHSPQLEHALNLPPNSDPAPNPAAPPPDTQPKPQTEPIFNAHTHIIDQANQAYTLRASLIDHASVSIDAQYYIWHNDATGKQLLHKLQQAAERGVRVRLLLDDNNTNGMDNILTALNAHPNIQIRLFNPFLIRKWRALGYLADFPRVNRRMHNKTLIADNRASIIGGRNIGDEYLTDSAQKTTFADMDVLVSGSIVTRISQEFDRYWRSDSAYPIETIIKPTARRIAQGNAQLNAPAPEPAPESPLQGSLKYYPSQIQLVSDDPAKALDRKVRVNVWHEIQKALGTPQRELYLVSPYFVPTRTGADIMQTITQSGIHTTILTNSLAATDVAPVHSGYMRYRKPLLRAGVELYELKAESNDKKRKLKDRGLTGNSSTSLHAKTFIVDQQRVFVGSFNLDPRSARLNTEMGVVIQSPELAQTLQQQLHQQAQHEAYRVTLSHNGKVQWQDPDHPEQPPATTEPQASLFKLALSKFLSWLPIERLL</sequence>
<dbReference type="CDD" id="cd09111">
    <property type="entry name" value="PLDc_ymdC_like_1"/>
    <property type="match status" value="1"/>
</dbReference>
<evidence type="ECO:0000313" key="4">
    <source>
        <dbReference type="Proteomes" id="UP000614058"/>
    </source>
</evidence>
<feature type="compositionally biased region" description="Pro residues" evidence="1">
    <location>
        <begin position="47"/>
        <end position="62"/>
    </location>
</feature>
<comment type="caution">
    <text evidence="3">The sequence shown here is derived from an EMBL/GenBank/DDBJ whole genome shotgun (WGS) entry which is preliminary data.</text>
</comment>
<proteinExistence type="predicted"/>
<dbReference type="Pfam" id="PF13091">
    <property type="entry name" value="PLDc_2"/>
    <property type="match status" value="2"/>
</dbReference>
<dbReference type="PANTHER" id="PTHR21248">
    <property type="entry name" value="CARDIOLIPIN SYNTHASE"/>
    <property type="match status" value="1"/>
</dbReference>
<dbReference type="InterPro" id="IPR001736">
    <property type="entry name" value="PLipase_D/transphosphatidylase"/>
</dbReference>
<accession>A0ABS1BQH2</accession>
<organism evidence="3 4">
    <name type="scientific">Kingella bonacorsii</name>
    <dbReference type="NCBI Taxonomy" id="2796361"/>
    <lineage>
        <taxon>Bacteria</taxon>
        <taxon>Pseudomonadati</taxon>
        <taxon>Pseudomonadota</taxon>
        <taxon>Betaproteobacteria</taxon>
        <taxon>Neisseriales</taxon>
        <taxon>Neisseriaceae</taxon>
        <taxon>Kingella</taxon>
    </lineage>
</organism>
<dbReference type="CDD" id="cd09113">
    <property type="entry name" value="PLDc_ymdC_like_2"/>
    <property type="match status" value="1"/>
</dbReference>
<dbReference type="SMART" id="SM00155">
    <property type="entry name" value="PLDc"/>
    <property type="match status" value="2"/>
</dbReference>
<dbReference type="Proteomes" id="UP000614058">
    <property type="component" value="Unassembled WGS sequence"/>
</dbReference>
<feature type="domain" description="PLD phosphodiesterase" evidence="2">
    <location>
        <begin position="406"/>
        <end position="433"/>
    </location>
</feature>
<dbReference type="SUPFAM" id="SSF56024">
    <property type="entry name" value="Phospholipase D/nuclease"/>
    <property type="match status" value="2"/>
</dbReference>
<dbReference type="EMBL" id="JAEHNZ010000001">
    <property type="protein sequence ID" value="MBK0395489.1"/>
    <property type="molecule type" value="Genomic_DNA"/>
</dbReference>
<dbReference type="PROSITE" id="PS51257">
    <property type="entry name" value="PROKAR_LIPOPROTEIN"/>
    <property type="match status" value="1"/>
</dbReference>
<evidence type="ECO:0000256" key="1">
    <source>
        <dbReference type="SAM" id="MobiDB-lite"/>
    </source>
</evidence>
<evidence type="ECO:0000313" key="3">
    <source>
        <dbReference type="EMBL" id="MBK0395489.1"/>
    </source>
</evidence>
<keyword evidence="4" id="KW-1185">Reference proteome</keyword>
<dbReference type="Gene3D" id="3.30.870.10">
    <property type="entry name" value="Endonuclease Chain A"/>
    <property type="match status" value="2"/>
</dbReference>
<dbReference type="PANTHER" id="PTHR21248:SF12">
    <property type="entry name" value="CARDIOLIPIN SYNTHASE C"/>
    <property type="match status" value="1"/>
</dbReference>
<feature type="region of interest" description="Disordered" evidence="1">
    <location>
        <begin position="39"/>
        <end position="68"/>
    </location>
</feature>
<dbReference type="PROSITE" id="PS50035">
    <property type="entry name" value="PLD"/>
    <property type="match status" value="2"/>
</dbReference>
<reference evidence="3 4" key="1">
    <citation type="journal article" date="2021" name="Pathogens">
        <title>Isolation and Characterization of Kingella bonacorsii sp. nov., A Novel Kingella Species Detected in a Stable Periodontitis Subject.</title>
        <authorList>
            <person name="Antezack A."/>
            <person name="Boxberger M."/>
            <person name="Rolland C."/>
            <person name="Monnet-Corti V."/>
            <person name="La Scola B."/>
        </authorList>
    </citation>
    <scope>NUCLEOTIDE SEQUENCE [LARGE SCALE GENOMIC DNA]</scope>
    <source>
        <strain evidence="3 4">Marseille-Q4569</strain>
    </source>
</reference>
<dbReference type="RefSeq" id="WP_200521564.1">
    <property type="nucleotide sequence ID" value="NZ_JAEHNZ010000001.1"/>
</dbReference>
<dbReference type="InterPro" id="IPR025202">
    <property type="entry name" value="PLD-like_dom"/>
</dbReference>
<feature type="domain" description="PLD phosphodiesterase" evidence="2">
    <location>
        <begin position="179"/>
        <end position="206"/>
    </location>
</feature>